<feature type="binding site" evidence="14">
    <location>
        <position position="422"/>
    </location>
    <ligand>
        <name>Zn(2+)</name>
        <dbReference type="ChEBI" id="CHEBI:29105"/>
        <label>2</label>
    </ligand>
</feature>
<keyword evidence="12" id="KW-0449">Lipoprotein</keyword>
<protein>
    <recommendedName>
        <fullName evidence="3 16">Alkaline phosphatase</fullName>
        <ecNumber evidence="3 16">3.1.3.1</ecNumber>
    </recommendedName>
</protein>
<dbReference type="Proteomes" id="UP000235965">
    <property type="component" value="Unassembled WGS sequence"/>
</dbReference>
<dbReference type="CDD" id="cd16012">
    <property type="entry name" value="ALP"/>
    <property type="match status" value="1"/>
</dbReference>
<dbReference type="PANTHER" id="PTHR11596">
    <property type="entry name" value="ALKALINE PHOSPHATASE"/>
    <property type="match status" value="1"/>
</dbReference>
<feature type="binding site" evidence="14">
    <location>
        <position position="152"/>
    </location>
    <ligand>
        <name>Mg(2+)</name>
        <dbReference type="ChEBI" id="CHEBI:18420"/>
    </ligand>
</feature>
<comment type="similarity">
    <text evidence="2 15">Belongs to the alkaline phosphatase family.</text>
</comment>
<dbReference type="STRING" id="105785.A0A2J7PHK8"/>
<dbReference type="GO" id="GO:0004035">
    <property type="term" value="F:alkaline phosphatase activity"/>
    <property type="evidence" value="ECO:0007669"/>
    <property type="project" value="UniProtKB-EC"/>
</dbReference>
<dbReference type="SMART" id="SM00098">
    <property type="entry name" value="alkPPc"/>
    <property type="match status" value="1"/>
</dbReference>
<comment type="caution">
    <text evidence="17">The sequence shown here is derived from an EMBL/GenBank/DDBJ whole genome shotgun (WGS) entry which is preliminary data.</text>
</comment>
<evidence type="ECO:0000313" key="18">
    <source>
        <dbReference type="Proteomes" id="UP000235965"/>
    </source>
</evidence>
<evidence type="ECO:0000256" key="5">
    <source>
        <dbReference type="ARBA" id="ARBA00022622"/>
    </source>
</evidence>
<evidence type="ECO:0000256" key="2">
    <source>
        <dbReference type="ARBA" id="ARBA00005984"/>
    </source>
</evidence>
<dbReference type="InterPro" id="IPR017850">
    <property type="entry name" value="Alkaline_phosphatase_core_sf"/>
</dbReference>
<comment type="catalytic activity">
    <reaction evidence="16">
        <text>a phosphate monoester + H2O = an alcohol + phosphate</text>
        <dbReference type="Rhea" id="RHEA:15017"/>
        <dbReference type="ChEBI" id="CHEBI:15377"/>
        <dbReference type="ChEBI" id="CHEBI:30879"/>
        <dbReference type="ChEBI" id="CHEBI:43474"/>
        <dbReference type="ChEBI" id="CHEBI:67140"/>
        <dbReference type="EC" id="3.1.3.1"/>
    </reaction>
</comment>
<dbReference type="PRINTS" id="PR00113">
    <property type="entry name" value="ALKPHPHTASE"/>
</dbReference>
<dbReference type="FunCoup" id="A0A2J7PHK8">
    <property type="interactions" value="115"/>
</dbReference>
<evidence type="ECO:0000256" key="9">
    <source>
        <dbReference type="ARBA" id="ARBA00022842"/>
    </source>
</evidence>
<dbReference type="PANTHER" id="PTHR11596:SF91">
    <property type="entry name" value="ALKALINE PHOSPHATASE-RELATED"/>
    <property type="match status" value="1"/>
</dbReference>
<evidence type="ECO:0000256" key="14">
    <source>
        <dbReference type="PIRSR" id="PIRSR601952-2"/>
    </source>
</evidence>
<feature type="binding site" evidence="14">
    <location>
        <position position="357"/>
    </location>
    <ligand>
        <name>Zn(2+)</name>
        <dbReference type="ChEBI" id="CHEBI:29105"/>
        <label>2</label>
    </ligand>
</feature>
<evidence type="ECO:0000256" key="10">
    <source>
        <dbReference type="ARBA" id="ARBA00023136"/>
    </source>
</evidence>
<dbReference type="AlphaFoldDB" id="A0A2J7PHK8"/>
<dbReference type="InterPro" id="IPR001952">
    <property type="entry name" value="Alkaline_phosphatase"/>
</dbReference>
<dbReference type="Gene3D" id="3.40.720.10">
    <property type="entry name" value="Alkaline Phosphatase, subunit A"/>
    <property type="match status" value="1"/>
</dbReference>
<dbReference type="InterPro" id="IPR018299">
    <property type="entry name" value="Alkaline_phosphatase_AS"/>
</dbReference>
<feature type="binding site" evidence="14">
    <location>
        <position position="150"/>
    </location>
    <ligand>
        <name>Mg(2+)</name>
        <dbReference type="ChEBI" id="CHEBI:18420"/>
    </ligand>
</feature>
<feature type="binding site" evidence="14">
    <location>
        <position position="37"/>
    </location>
    <ligand>
        <name>Mg(2+)</name>
        <dbReference type="ChEBI" id="CHEBI:18420"/>
    </ligand>
</feature>
<keyword evidence="7 16" id="KW-0378">Hydrolase</keyword>
<keyword evidence="18" id="KW-1185">Reference proteome</keyword>
<keyword evidence="4" id="KW-1003">Cell membrane</keyword>
<evidence type="ECO:0000256" key="15">
    <source>
        <dbReference type="RuleBase" id="RU003946"/>
    </source>
</evidence>
<comment type="cofactor">
    <cofactor evidence="14">
        <name>Mg(2+)</name>
        <dbReference type="ChEBI" id="CHEBI:18420"/>
    </cofactor>
    <text evidence="14">Binds 1 Mg(2+) ion.</text>
</comment>
<evidence type="ECO:0000256" key="11">
    <source>
        <dbReference type="ARBA" id="ARBA00023180"/>
    </source>
</evidence>
<keyword evidence="8 14" id="KW-0862">Zinc</keyword>
<dbReference type="PROSITE" id="PS00123">
    <property type="entry name" value="ALKALINE_PHOSPHATASE"/>
    <property type="match status" value="1"/>
</dbReference>
<dbReference type="GO" id="GO:0046872">
    <property type="term" value="F:metal ion binding"/>
    <property type="evidence" value="ECO:0007669"/>
    <property type="project" value="UniProtKB-KW"/>
</dbReference>
<keyword evidence="9 14" id="KW-0460">Magnesium</keyword>
<dbReference type="EC" id="3.1.3.1" evidence="3 16"/>
<feature type="active site" description="Phosphoserine intermediate" evidence="13">
    <location>
        <position position="87"/>
    </location>
</feature>
<evidence type="ECO:0000313" key="17">
    <source>
        <dbReference type="EMBL" id="PNF15827.1"/>
    </source>
</evidence>
<dbReference type="EMBL" id="NEVH01025135">
    <property type="protein sequence ID" value="PNF15827.1"/>
    <property type="molecule type" value="Genomic_DNA"/>
</dbReference>
<evidence type="ECO:0000256" key="13">
    <source>
        <dbReference type="PIRSR" id="PIRSR601952-1"/>
    </source>
</evidence>
<accession>A0A2J7PHK8</accession>
<reference evidence="17 18" key="1">
    <citation type="submission" date="2017-12" db="EMBL/GenBank/DDBJ databases">
        <title>Hemimetabolous genomes reveal molecular basis of termite eusociality.</title>
        <authorList>
            <person name="Harrison M.C."/>
            <person name="Jongepier E."/>
            <person name="Robertson H.M."/>
            <person name="Arning N."/>
            <person name="Bitard-Feildel T."/>
            <person name="Chao H."/>
            <person name="Childers C.P."/>
            <person name="Dinh H."/>
            <person name="Doddapaneni H."/>
            <person name="Dugan S."/>
            <person name="Gowin J."/>
            <person name="Greiner C."/>
            <person name="Han Y."/>
            <person name="Hu H."/>
            <person name="Hughes D.S.T."/>
            <person name="Huylmans A.-K."/>
            <person name="Kemena C."/>
            <person name="Kremer L.P.M."/>
            <person name="Lee S.L."/>
            <person name="Lopez-Ezquerra A."/>
            <person name="Mallet L."/>
            <person name="Monroy-Kuhn J.M."/>
            <person name="Moser A."/>
            <person name="Murali S.C."/>
            <person name="Muzny D.M."/>
            <person name="Otani S."/>
            <person name="Piulachs M.-D."/>
            <person name="Poelchau M."/>
            <person name="Qu J."/>
            <person name="Schaub F."/>
            <person name="Wada-Katsumata A."/>
            <person name="Worley K.C."/>
            <person name="Xie Q."/>
            <person name="Ylla G."/>
            <person name="Poulsen M."/>
            <person name="Gibbs R.A."/>
            <person name="Schal C."/>
            <person name="Richards S."/>
            <person name="Belles X."/>
            <person name="Korb J."/>
            <person name="Bornberg-Bauer E."/>
        </authorList>
    </citation>
    <scope>NUCLEOTIDE SEQUENCE [LARGE SCALE GENOMIC DNA]</scope>
    <source>
        <tissue evidence="17">Whole body</tissue>
    </source>
</reference>
<feature type="binding site" evidence="14">
    <location>
        <position position="310"/>
    </location>
    <ligand>
        <name>Mg(2+)</name>
        <dbReference type="ChEBI" id="CHEBI:18420"/>
    </ligand>
</feature>
<comment type="cofactor">
    <cofactor evidence="14">
        <name>Zn(2+)</name>
        <dbReference type="ChEBI" id="CHEBI:29105"/>
    </cofactor>
    <text evidence="14">Binds 2 Zn(2+) ions.</text>
</comment>
<evidence type="ECO:0000256" key="12">
    <source>
        <dbReference type="ARBA" id="ARBA00023288"/>
    </source>
</evidence>
<evidence type="ECO:0000256" key="6">
    <source>
        <dbReference type="ARBA" id="ARBA00022723"/>
    </source>
</evidence>
<dbReference type="SUPFAM" id="SSF53649">
    <property type="entry name" value="Alkaline phosphatase-like"/>
    <property type="match status" value="1"/>
</dbReference>
<sequence>FTDAEYWNTGAQSTLHQKLARRLLTGRAKNVILFLGDGLSIPTLAASRAYLGQSQGHTGEETVLSFEAFPHTGLSKTYCVDSQVADSACSATAYLGGVKANIGTIGVMAKVKLNDCKGMRNASNQVTSILKWSQDAGKSTGVVTTTRVTHASPAGAYSYVANRNWETDAEVRNSKQDPEVCDDIAEQLVNNSPGKNIKVILGGGRKQFRSKNAVDEEGGPGRRTDNVDLIASWETDKKKRGVSYKYLWNKGQLARVDMNKTEFILGLFSRDHLPYKILDTSGTIPTLEEMTRVAIRVMNKNPNGYFLFVEGGRIDHAHHDTKAHLALDETVEFAKAVQAAADLTDEEDTLIVVTADHAHTMSISGYPSRDLAGTSGVDRLPYATLSYANGKSYKPRYDLSKENMNDPNYRYPAAVPLSSETHGGDDVAVFARGPWSHLYAGTFEQNFIPHVMAYASCVGKGRTVCDKK</sequence>
<keyword evidence="11" id="KW-0325">Glycoprotein</keyword>
<feature type="non-terminal residue" evidence="17">
    <location>
        <position position="1"/>
    </location>
</feature>
<evidence type="ECO:0000256" key="7">
    <source>
        <dbReference type="ARBA" id="ARBA00022801"/>
    </source>
</evidence>
<dbReference type="GO" id="GO:0098552">
    <property type="term" value="C:side of membrane"/>
    <property type="evidence" value="ECO:0007669"/>
    <property type="project" value="UniProtKB-KW"/>
</dbReference>
<dbReference type="OrthoDB" id="5818554at2759"/>
<evidence type="ECO:0000256" key="16">
    <source>
        <dbReference type="RuleBase" id="RU003947"/>
    </source>
</evidence>
<feature type="binding site" evidence="14">
    <location>
        <position position="37"/>
    </location>
    <ligand>
        <name>Zn(2+)</name>
        <dbReference type="ChEBI" id="CHEBI:29105"/>
        <label>2</label>
    </ligand>
</feature>
<evidence type="ECO:0000256" key="4">
    <source>
        <dbReference type="ARBA" id="ARBA00022475"/>
    </source>
</evidence>
<feature type="binding site" evidence="14">
    <location>
        <position position="315"/>
    </location>
    <ligand>
        <name>Zn(2+)</name>
        <dbReference type="ChEBI" id="CHEBI:29105"/>
        <label>2</label>
    </ligand>
</feature>
<feature type="binding site" evidence="14">
    <location>
        <position position="319"/>
    </location>
    <ligand>
        <name>Zn(2+)</name>
        <dbReference type="ChEBI" id="CHEBI:29105"/>
        <label>2</label>
    </ligand>
</feature>
<dbReference type="FunFam" id="3.40.720.10:FF:000008">
    <property type="entry name" value="Alkaline phosphatase"/>
    <property type="match status" value="1"/>
</dbReference>
<evidence type="ECO:0000256" key="8">
    <source>
        <dbReference type="ARBA" id="ARBA00022833"/>
    </source>
</evidence>
<feature type="binding site" evidence="14">
    <location>
        <position position="356"/>
    </location>
    <ligand>
        <name>Zn(2+)</name>
        <dbReference type="ChEBI" id="CHEBI:29105"/>
        <label>2</label>
    </ligand>
</feature>
<keyword evidence="5" id="KW-0336">GPI-anchor</keyword>
<evidence type="ECO:0000256" key="1">
    <source>
        <dbReference type="ARBA" id="ARBA00004609"/>
    </source>
</evidence>
<proteinExistence type="inferred from homology"/>
<dbReference type="Pfam" id="PF00245">
    <property type="entry name" value="Alk_phosphatase"/>
    <property type="match status" value="1"/>
</dbReference>
<keyword evidence="10" id="KW-0472">Membrane</keyword>
<name>A0A2J7PHK8_9NEOP</name>
<organism evidence="17 18">
    <name type="scientific">Cryptotermes secundus</name>
    <dbReference type="NCBI Taxonomy" id="105785"/>
    <lineage>
        <taxon>Eukaryota</taxon>
        <taxon>Metazoa</taxon>
        <taxon>Ecdysozoa</taxon>
        <taxon>Arthropoda</taxon>
        <taxon>Hexapoda</taxon>
        <taxon>Insecta</taxon>
        <taxon>Pterygota</taxon>
        <taxon>Neoptera</taxon>
        <taxon>Polyneoptera</taxon>
        <taxon>Dictyoptera</taxon>
        <taxon>Blattodea</taxon>
        <taxon>Blattoidea</taxon>
        <taxon>Termitoidae</taxon>
        <taxon>Kalotermitidae</taxon>
        <taxon>Cryptotermitinae</taxon>
        <taxon>Cryptotermes</taxon>
    </lineage>
</organism>
<dbReference type="GO" id="GO:0005886">
    <property type="term" value="C:plasma membrane"/>
    <property type="evidence" value="ECO:0007669"/>
    <property type="project" value="UniProtKB-SubCell"/>
</dbReference>
<evidence type="ECO:0000256" key="3">
    <source>
        <dbReference type="ARBA" id="ARBA00012647"/>
    </source>
</evidence>
<dbReference type="InParanoid" id="A0A2J7PHK8"/>
<comment type="subcellular location">
    <subcellularLocation>
        <location evidence="1">Cell membrane</location>
        <topology evidence="1">Lipid-anchor</topology>
        <topology evidence="1">GPI-anchor</topology>
    </subcellularLocation>
</comment>
<gene>
    <name evidence="17" type="ORF">B7P43_G09885</name>
</gene>
<keyword evidence="6 14" id="KW-0479">Metal-binding</keyword>